<keyword evidence="10" id="KW-0479">Metal-binding</keyword>
<dbReference type="SUPFAM" id="SSF57196">
    <property type="entry name" value="EGF/Laminin"/>
    <property type="match status" value="9"/>
</dbReference>
<keyword evidence="23 24" id="KW-0424">Laminin EGF-like domain</keyword>
<evidence type="ECO:0000256" key="3">
    <source>
        <dbReference type="ARBA" id="ARBA00004302"/>
    </source>
</evidence>
<feature type="coiled-coil region" evidence="25">
    <location>
        <begin position="1595"/>
        <end position="1629"/>
    </location>
</feature>
<evidence type="ECO:0000256" key="5">
    <source>
        <dbReference type="ARBA" id="ARBA00022475"/>
    </source>
</evidence>
<comment type="caution">
    <text evidence="32">The sequence shown here is derived from an EMBL/GenBank/DDBJ whole genome shotgun (WGS) entry which is preliminary data.</text>
</comment>
<evidence type="ECO:0008006" key="34">
    <source>
        <dbReference type="Google" id="ProtNLM"/>
    </source>
</evidence>
<evidence type="ECO:0000259" key="28">
    <source>
        <dbReference type="PROSITE" id="PS50027"/>
    </source>
</evidence>
<dbReference type="PANTHER" id="PTHR10574:SF240">
    <property type="entry name" value="LAMININ SUBUNIT GAMMA-3"/>
    <property type="match status" value="1"/>
</dbReference>
<evidence type="ECO:0000259" key="29">
    <source>
        <dbReference type="PROSITE" id="PS50222"/>
    </source>
</evidence>
<feature type="disulfide bond" evidence="24">
    <location>
        <begin position="921"/>
        <end position="933"/>
    </location>
</feature>
<feature type="coiled-coil region" evidence="25">
    <location>
        <begin position="1234"/>
        <end position="1265"/>
    </location>
</feature>
<keyword evidence="33" id="KW-1185">Reference proteome</keyword>
<dbReference type="InterPro" id="IPR049025">
    <property type="entry name" value="AIF-1_EF_pair"/>
</dbReference>
<feature type="domain" description="Laminin EGF-like" evidence="28">
    <location>
        <begin position="382"/>
        <end position="428"/>
    </location>
</feature>
<evidence type="ECO:0000256" key="4">
    <source>
        <dbReference type="ARBA" id="ARBA00004599"/>
    </source>
</evidence>
<keyword evidence="21" id="KW-0206">Cytoskeleton</keyword>
<keyword evidence="12" id="KW-0677">Repeat</keyword>
<dbReference type="PRINTS" id="PR00011">
    <property type="entry name" value="EGFLAMININ"/>
</dbReference>
<dbReference type="GO" id="GO:0007411">
    <property type="term" value="P:axon guidance"/>
    <property type="evidence" value="ECO:0007669"/>
    <property type="project" value="TreeGrafter"/>
</dbReference>
<feature type="disulfide bond" evidence="24">
    <location>
        <begin position="969"/>
        <end position="981"/>
    </location>
</feature>
<keyword evidence="15" id="KW-0130">Cell adhesion</keyword>
<evidence type="ECO:0000256" key="11">
    <source>
        <dbReference type="ARBA" id="ARBA00022729"/>
    </source>
</evidence>
<evidence type="ECO:0000256" key="8">
    <source>
        <dbReference type="ARBA" id="ARBA00022530"/>
    </source>
</evidence>
<evidence type="ECO:0000313" key="32">
    <source>
        <dbReference type="EMBL" id="KAF4113204.1"/>
    </source>
</evidence>
<feature type="domain" description="EF-hand" evidence="29">
    <location>
        <begin position="1726"/>
        <end position="1761"/>
    </location>
</feature>
<dbReference type="InterPro" id="IPR000034">
    <property type="entry name" value="Laminin_IV"/>
</dbReference>
<dbReference type="Proteomes" id="UP000579812">
    <property type="component" value="Unassembled WGS sequence"/>
</dbReference>
<keyword evidence="8" id="KW-0272">Extracellular matrix</keyword>
<evidence type="ECO:0000256" key="7">
    <source>
        <dbReference type="ARBA" id="ARBA00022525"/>
    </source>
</evidence>
<comment type="caution">
    <text evidence="24">Lacks conserved residue(s) required for the propagation of feature annotation.</text>
</comment>
<keyword evidence="22" id="KW-0966">Cell projection</keyword>
<keyword evidence="20" id="KW-0325">Glycoprotein</keyword>
<dbReference type="InterPro" id="IPR011992">
    <property type="entry name" value="EF-hand-dom_pair"/>
</dbReference>
<evidence type="ECO:0000256" key="18">
    <source>
        <dbReference type="ARBA" id="ARBA00023136"/>
    </source>
</evidence>
<dbReference type="Pfam" id="PF00052">
    <property type="entry name" value="Laminin_B"/>
    <property type="match status" value="1"/>
</dbReference>
<evidence type="ECO:0000256" key="19">
    <source>
        <dbReference type="ARBA" id="ARBA00023157"/>
    </source>
</evidence>
<dbReference type="Gene3D" id="2.10.25.10">
    <property type="entry name" value="Laminin"/>
    <property type="match status" value="10"/>
</dbReference>
<dbReference type="FunFam" id="2.10.25.10:FF:000188">
    <property type="entry name" value="Laminin subunit gamma 2"/>
    <property type="match status" value="1"/>
</dbReference>
<feature type="region of interest" description="Disordered" evidence="26">
    <location>
        <begin position="1632"/>
        <end position="1689"/>
    </location>
</feature>
<keyword evidence="5" id="KW-1003">Cell membrane</keyword>
<feature type="domain" description="Laminin N-terminal" evidence="31">
    <location>
        <begin position="33"/>
        <end position="269"/>
    </location>
</feature>
<feature type="domain" description="Laminin EGF-like" evidence="28">
    <location>
        <begin position="812"/>
        <end position="869"/>
    </location>
</feature>
<keyword evidence="6" id="KW-0963">Cytoplasm</keyword>
<evidence type="ECO:0000256" key="23">
    <source>
        <dbReference type="ARBA" id="ARBA00023292"/>
    </source>
</evidence>
<feature type="coiled-coil region" evidence="25">
    <location>
        <begin position="1021"/>
        <end position="1048"/>
    </location>
</feature>
<dbReference type="FunFam" id="2.10.25.10:FF:000067">
    <property type="entry name" value="Laminin subunit gamma 1"/>
    <property type="match status" value="1"/>
</dbReference>
<dbReference type="GO" id="GO:0009887">
    <property type="term" value="P:animal organ morphogenesis"/>
    <property type="evidence" value="ECO:0007669"/>
    <property type="project" value="TreeGrafter"/>
</dbReference>
<keyword evidence="14" id="KW-0084">Basement membrane</keyword>
<dbReference type="PROSITE" id="PS01248">
    <property type="entry name" value="EGF_LAM_1"/>
    <property type="match status" value="4"/>
</dbReference>
<feature type="signal peptide" evidence="27">
    <location>
        <begin position="1"/>
        <end position="22"/>
    </location>
</feature>
<evidence type="ECO:0000256" key="10">
    <source>
        <dbReference type="ARBA" id="ARBA00022723"/>
    </source>
</evidence>
<dbReference type="FunFam" id="2.10.25.10:FF:000163">
    <property type="entry name" value="laminin subunit gamma-1"/>
    <property type="match status" value="1"/>
</dbReference>
<feature type="disulfide bond" evidence="24">
    <location>
        <begin position="449"/>
        <end position="458"/>
    </location>
</feature>
<feature type="disulfide bond" evidence="24">
    <location>
        <begin position="989"/>
        <end position="998"/>
    </location>
</feature>
<dbReference type="PROSITE" id="PS50222">
    <property type="entry name" value="EF_HAND_2"/>
    <property type="match status" value="1"/>
</dbReference>
<dbReference type="InterPro" id="IPR000742">
    <property type="entry name" value="EGF"/>
</dbReference>
<feature type="domain" description="Laminin EGF-like" evidence="28">
    <location>
        <begin position="870"/>
        <end position="920"/>
    </location>
</feature>
<feature type="disulfide bond" evidence="24">
    <location>
        <begin position="942"/>
        <end position="951"/>
    </location>
</feature>
<feature type="domain" description="Laminin EGF-like" evidence="28">
    <location>
        <begin position="709"/>
        <end position="756"/>
    </location>
</feature>
<evidence type="ECO:0000256" key="17">
    <source>
        <dbReference type="ARBA" id="ARBA00023054"/>
    </source>
</evidence>
<dbReference type="GO" id="GO:0005509">
    <property type="term" value="F:calcium ion binding"/>
    <property type="evidence" value="ECO:0007669"/>
    <property type="project" value="InterPro"/>
</dbReference>
<accession>A0A7J6D216</accession>
<dbReference type="CDD" id="cd00055">
    <property type="entry name" value="EGF_Lam"/>
    <property type="match status" value="9"/>
</dbReference>
<dbReference type="Gene3D" id="2.60.120.260">
    <property type="entry name" value="Galactose-binding domain-like"/>
    <property type="match status" value="1"/>
</dbReference>
<dbReference type="FunFam" id="2.60.120.260:FF:000018">
    <property type="entry name" value="Laminin subunit gamma 1"/>
    <property type="match status" value="1"/>
</dbReference>
<dbReference type="FunFam" id="2.10.25.10:FF:000074">
    <property type="entry name" value="Laminin subunit alpha"/>
    <property type="match status" value="1"/>
</dbReference>
<evidence type="ECO:0000256" key="1">
    <source>
        <dbReference type="ARBA" id="ARBA00002418"/>
    </source>
</evidence>
<keyword evidence="11 27" id="KW-0732">Signal</keyword>
<keyword evidence="13" id="KW-0106">Calcium</keyword>
<organism evidence="32 33">
    <name type="scientific">Onychostoma macrolepis</name>
    <dbReference type="NCBI Taxonomy" id="369639"/>
    <lineage>
        <taxon>Eukaryota</taxon>
        <taxon>Metazoa</taxon>
        <taxon>Chordata</taxon>
        <taxon>Craniata</taxon>
        <taxon>Vertebrata</taxon>
        <taxon>Euteleostomi</taxon>
        <taxon>Actinopterygii</taxon>
        <taxon>Neopterygii</taxon>
        <taxon>Teleostei</taxon>
        <taxon>Ostariophysi</taxon>
        <taxon>Cypriniformes</taxon>
        <taxon>Cyprinidae</taxon>
        <taxon>Acrossocheilinae</taxon>
        <taxon>Onychostoma</taxon>
    </lineage>
</organism>
<feature type="disulfide bond" evidence="24">
    <location>
        <begin position="836"/>
        <end position="845"/>
    </location>
</feature>
<evidence type="ECO:0000256" key="14">
    <source>
        <dbReference type="ARBA" id="ARBA00022869"/>
    </source>
</evidence>
<keyword evidence="19 24" id="KW-1015">Disulfide bond</keyword>
<evidence type="ECO:0000256" key="24">
    <source>
        <dbReference type="PROSITE-ProRule" id="PRU00460"/>
    </source>
</evidence>
<feature type="region of interest" description="Disordered" evidence="26">
    <location>
        <begin position="1810"/>
        <end position="1829"/>
    </location>
</feature>
<dbReference type="Gene3D" id="1.10.238.10">
    <property type="entry name" value="EF-hand"/>
    <property type="match status" value="1"/>
</dbReference>
<feature type="chain" id="PRO_5029844301" description="Laminin subunit gamma-3-like" evidence="27">
    <location>
        <begin position="23"/>
        <end position="1829"/>
    </location>
</feature>
<dbReference type="Pfam" id="PF00055">
    <property type="entry name" value="Laminin_N"/>
    <property type="match status" value="1"/>
</dbReference>
<sequence length="1829" mass="203612">MDSSTLHFLLFLLFTFFSYVIAGMDSCYDEEGVPSRCLPNFENAAFNRTVIVSNVCGIPPEDYCMQTGSTRSCHFCDALNLELNHNATYLTDFHTDEEPTWWQSQSMFYRVQYPNSVNITLHLGKAFEITYVRLKFYTSRPESFAIYKRTEENGPWQPYQYYSASCHKMYGRDNKGFIRPGENERAAHCTDEFSDISPLTGGNVAFSTLEGRPSAYNFDQSPVLQDWVTATDILISLDRLNTFGDEFFKDPKVLRSYFYAISDFSVGGRCKCNGHASDCFTNEEGHLVCACEHNTAGVDCQHCAPFYQDRPWARATADSANQCVRCNCSGLADECVFDAEQYRSTGSGGRCVGCRENTAGPHCERCRENFFRSLPQRTCQNCNCNAMGSVSLQCDAEGVCMCWPGVSGVKCDICKSGFHSLGPAGCRLCECDNRGSVGVCSAEDGRCHCKTNVEGQSCNRCKPGSFNLQLENPDGCKKCFCFGHSLACSSSNQYMAINITSDFLEDPDGWKGVFTRGHEQSLIWKEGEVYLLPYREENGFYKAPDKYLGNRLLSYGRTLGVSFTAELEELLPRSVTVMLEGSGISATADLYSQQEIYSSLEKMPINTFNLRLTEKSVNPSIAPFEFLRMLYNLTALRISNAGGQNYTSQLSRVSFESAVRTNYNMVPHASWVEECTCPIGFTGQFCEHCAPGFTRETPNGGPFSPCVPCNCNQHGTCHPETGVCDCRDFTTGRYCELCEDGHYGNALTGSPGECLPCPCPDHTTCAQVPETGDVVCTNCPTGQRGVRCELCEDGFYGNPLGWGGKVQPCVRCECNGNVDPNAVGVCDHMTGRCLKCLGHTTGDHCEKCRSGYYGNALANELNPERKCKPCACNVAGTSGSPNDCHPDTGKCVCLSHVTGRDCGQCETGYFNLQPGLGCAMCNCNPIGSSSSACHPITGQCMCRTGVEGLSCDTCRMGFFGFSSRGCRACNCDPMGSSLMQCHDNGTCSCRHGFVGYKCDKCELNYYQNRLTHQCEECPVCYSLIRDQASKLKARLQELETLLSGYDCNRYSRHYRGRQLHRHQHNGLDNHIQKDQVEDYLPNALEDLLAIQEAREAFIKQFSQLETSAQTLQLQLRSIATALNCNLTDSGGEVTEEEKTLKGENECQELGDTLSAALNMQDQLQKMTLDLNSMVIPSVIPKEPNKWNAIVNESEVLVKSHTDMAAHIERIAEDAVKMAKRTYSQLITLLEDNSTESYVQDLTEKLEEMQQLKENLTLEVNETLVTHLSLQRHNSEIAAILENITASLSELRRTDGNFTLKVQESNITSFSQMLNQINVTATQDPEITEIEDLMNRTAELDVSVQSKEHLINKTREEIQPHVDSADKHLKTVQELKQLTAVAEGFKVSAVSSVVTGKEVEAEILSLQKGLEDMEQDWPQLPTYSKGYLKREKLLKEKTLVDVKKRVRQTERMIKPAVENATAVSSTAKHAQESADAVAKDAKVSLTQGKRIKHASGQLRSAVDTTLEQLTELESQAAQKQETMEAEDIQLSSRSVIDSMETAKSQLESFTNTLTLLLKQLDANVVLENYDRILNETAARLRVLQGAVESPSLTGKIQRLHSAAHDQEKQLQNLEQSLQEIREERDSLTDIAQNLPKTCPQKGETCASKQREIPSLPHNRREQSPTPVSLRSLPSLPPLDRPSMPSNLDLQGGKAFGLLKAQQREKLEEINKEFMEDQKYRDEEDLPDKLDSFKNKYAEFDLNDQGEIDMMGLKRMMEKLGVPKTHLEIKKMISEVTGGCSDTINYRDFVKMMLGKRSAVLKLVMMFEDKANGTSCKPGGPPPKRDITSLP</sequence>
<dbReference type="InterPro" id="IPR056863">
    <property type="entry name" value="LMN_ATRN_NET-like_EGF"/>
</dbReference>
<dbReference type="InterPro" id="IPR002048">
    <property type="entry name" value="EF_hand_dom"/>
</dbReference>
<evidence type="ECO:0000256" key="21">
    <source>
        <dbReference type="ARBA" id="ARBA00023212"/>
    </source>
</evidence>
<evidence type="ECO:0000256" key="20">
    <source>
        <dbReference type="ARBA" id="ARBA00023180"/>
    </source>
</evidence>
<gene>
    <name evidence="32" type="ORF">G5714_005749</name>
</gene>
<feature type="domain" description="Laminin IV type A" evidence="30">
    <location>
        <begin position="505"/>
        <end position="674"/>
    </location>
</feature>
<proteinExistence type="predicted"/>
<evidence type="ECO:0000256" key="25">
    <source>
        <dbReference type="SAM" id="Coils"/>
    </source>
</evidence>
<dbReference type="GO" id="GO:0005604">
    <property type="term" value="C:basement membrane"/>
    <property type="evidence" value="ECO:0007669"/>
    <property type="project" value="UniProtKB-SubCell"/>
</dbReference>
<evidence type="ECO:0000313" key="33">
    <source>
        <dbReference type="Proteomes" id="UP000579812"/>
    </source>
</evidence>
<dbReference type="SMART" id="SM00181">
    <property type="entry name" value="EGF"/>
    <property type="match status" value="7"/>
</dbReference>
<evidence type="ECO:0000256" key="27">
    <source>
        <dbReference type="SAM" id="SignalP"/>
    </source>
</evidence>
<name>A0A7J6D216_9TELE</name>
<keyword evidence="9" id="KW-0597">Phosphoprotein</keyword>
<dbReference type="FunFam" id="2.10.25.10:FF:000166">
    <property type="entry name" value="laminin subunit gamma-1"/>
    <property type="match status" value="1"/>
</dbReference>
<dbReference type="GO" id="GO:0005856">
    <property type="term" value="C:cytoskeleton"/>
    <property type="evidence" value="ECO:0007669"/>
    <property type="project" value="UniProtKB-SubCell"/>
</dbReference>
<evidence type="ECO:0000256" key="13">
    <source>
        <dbReference type="ARBA" id="ARBA00022837"/>
    </source>
</evidence>
<feature type="domain" description="Laminin EGF-like" evidence="28">
    <location>
        <begin position="969"/>
        <end position="1016"/>
    </location>
</feature>
<dbReference type="SMART" id="SM00281">
    <property type="entry name" value="LamB"/>
    <property type="match status" value="1"/>
</dbReference>
<evidence type="ECO:0000256" key="2">
    <source>
        <dbReference type="ARBA" id="ARBA00004245"/>
    </source>
</evidence>
<feature type="domain" description="Laminin EGF-like" evidence="28">
    <location>
        <begin position="429"/>
        <end position="478"/>
    </location>
</feature>
<dbReference type="Pfam" id="PF24973">
    <property type="entry name" value="EGF_LMN_ATRN"/>
    <property type="match status" value="1"/>
</dbReference>
<keyword evidence="16" id="KW-0007">Acetylation</keyword>
<dbReference type="InterPro" id="IPR008211">
    <property type="entry name" value="Laminin_N"/>
</dbReference>
<feature type="coiled-coil region" evidence="25">
    <location>
        <begin position="1501"/>
        <end position="1528"/>
    </location>
</feature>
<feature type="disulfide bond" evidence="24">
    <location>
        <begin position="923"/>
        <end position="940"/>
    </location>
</feature>
<feature type="disulfide bond" evidence="24">
    <location>
        <begin position="893"/>
        <end position="902"/>
    </location>
</feature>
<keyword evidence="18" id="KW-0472">Membrane</keyword>
<reference evidence="32 33" key="1">
    <citation type="submission" date="2020-04" db="EMBL/GenBank/DDBJ databases">
        <title>Chromosome-level genome assembly of a cyprinid fish Onychostoma macrolepis by integration of Nanopore Sequencing, Bionano and Hi-C technology.</title>
        <authorList>
            <person name="Wang D."/>
        </authorList>
    </citation>
    <scope>NUCLEOTIDE SEQUENCE [LARGE SCALE GENOMIC DNA]</scope>
    <source>
        <strain evidence="32">SWU-2019</strain>
        <tissue evidence="32">Muscle</tissue>
    </source>
</reference>
<dbReference type="SMART" id="SM00180">
    <property type="entry name" value="EGF_Lam"/>
    <property type="match status" value="11"/>
</dbReference>
<dbReference type="SMART" id="SM00136">
    <property type="entry name" value="LamNT"/>
    <property type="match status" value="1"/>
</dbReference>
<dbReference type="FunFam" id="2.10.25.10:FF:000174">
    <property type="entry name" value="Laminin subunit gamma-1"/>
    <property type="match status" value="1"/>
</dbReference>
<dbReference type="EMBL" id="JAAMOB010000005">
    <property type="protein sequence ID" value="KAF4113204.1"/>
    <property type="molecule type" value="Genomic_DNA"/>
</dbReference>
<dbReference type="CDD" id="cd00051">
    <property type="entry name" value="EFh"/>
    <property type="match status" value="1"/>
</dbReference>
<evidence type="ECO:0000256" key="12">
    <source>
        <dbReference type="ARBA" id="ARBA00022737"/>
    </source>
</evidence>
<dbReference type="PROSITE" id="PS51117">
    <property type="entry name" value="LAMININ_NTER"/>
    <property type="match status" value="1"/>
</dbReference>
<evidence type="ECO:0000256" key="26">
    <source>
        <dbReference type="SAM" id="MobiDB-lite"/>
    </source>
</evidence>
<keyword evidence="7" id="KW-0964">Secreted</keyword>
<evidence type="ECO:0000259" key="30">
    <source>
        <dbReference type="PROSITE" id="PS51115"/>
    </source>
</evidence>
<evidence type="ECO:0000256" key="15">
    <source>
        <dbReference type="ARBA" id="ARBA00022889"/>
    </source>
</evidence>
<evidence type="ECO:0000256" key="9">
    <source>
        <dbReference type="ARBA" id="ARBA00022553"/>
    </source>
</evidence>
<evidence type="ECO:0000256" key="22">
    <source>
        <dbReference type="ARBA" id="ARBA00023273"/>
    </source>
</evidence>
<keyword evidence="17 25" id="KW-0175">Coiled coil</keyword>
<protein>
    <recommendedName>
        <fullName evidence="34">Laminin subunit gamma-3-like</fullName>
    </recommendedName>
</protein>
<dbReference type="InterPro" id="IPR050440">
    <property type="entry name" value="Laminin/Netrin_ECM"/>
</dbReference>
<dbReference type="GO" id="GO:0009888">
    <property type="term" value="P:tissue development"/>
    <property type="evidence" value="ECO:0007669"/>
    <property type="project" value="TreeGrafter"/>
</dbReference>
<feature type="disulfide bond" evidence="24">
    <location>
        <begin position="726"/>
        <end position="735"/>
    </location>
</feature>
<dbReference type="PROSITE" id="PS51115">
    <property type="entry name" value="LAMININ_IVA"/>
    <property type="match status" value="1"/>
</dbReference>
<dbReference type="Pfam" id="PF21008">
    <property type="entry name" value="AIF-1"/>
    <property type="match status" value="1"/>
</dbReference>
<dbReference type="Pfam" id="PF00053">
    <property type="entry name" value="EGF_laminin"/>
    <property type="match status" value="10"/>
</dbReference>
<evidence type="ECO:0000256" key="16">
    <source>
        <dbReference type="ARBA" id="ARBA00022990"/>
    </source>
</evidence>
<dbReference type="FunFam" id="2.10.25.10:FF:000105">
    <property type="entry name" value="laminin subunit gamma-1"/>
    <property type="match status" value="2"/>
</dbReference>
<comment type="function">
    <text evidence="1">Binding to cells via a high affinity receptor, laminin is thought to mediate the attachment, migration and organization of cells into tissues during embryonic development by interacting with other extracellular matrix components.</text>
</comment>
<dbReference type="InterPro" id="IPR002049">
    <property type="entry name" value="LE_dom"/>
</dbReference>
<dbReference type="GO" id="GO:0007155">
    <property type="term" value="P:cell adhesion"/>
    <property type="evidence" value="ECO:0007669"/>
    <property type="project" value="UniProtKB-KW"/>
</dbReference>
<dbReference type="PROSITE" id="PS50027">
    <property type="entry name" value="EGF_LAM_2"/>
    <property type="match status" value="7"/>
</dbReference>
<feature type="disulfide bond" evidence="24">
    <location>
        <begin position="382"/>
        <end position="394"/>
    </location>
</feature>
<feature type="domain" description="Laminin EGF-like" evidence="28">
    <location>
        <begin position="921"/>
        <end position="968"/>
    </location>
</feature>
<dbReference type="FunFam" id="2.10.25.10:FF:000407">
    <property type="entry name" value="Laminin subunit alpha-3"/>
    <property type="match status" value="1"/>
</dbReference>
<dbReference type="FunFam" id="1.10.238.10:FF:000106">
    <property type="entry name" value="Allograft inflammatory factor 1"/>
    <property type="match status" value="1"/>
</dbReference>
<comment type="subcellular location">
    <subcellularLocation>
        <location evidence="4">Cell projection</location>
        <location evidence="4">Ruffle membrane</location>
        <topology evidence="4">Peripheral membrane protein</topology>
        <orientation evidence="4">Cytoplasmic side</orientation>
    </subcellularLocation>
    <subcellularLocation>
        <location evidence="2">Cytoplasm</location>
        <location evidence="2">Cytoskeleton</location>
    </subcellularLocation>
    <subcellularLocation>
        <location evidence="3">Secreted</location>
        <location evidence="3">Extracellular space</location>
        <location evidence="3">Extracellular matrix</location>
        <location evidence="3">Basement membrane</location>
    </subcellularLocation>
</comment>
<dbReference type="PANTHER" id="PTHR10574">
    <property type="entry name" value="NETRIN/LAMININ-RELATED"/>
    <property type="match status" value="1"/>
</dbReference>
<evidence type="ECO:0000259" key="31">
    <source>
        <dbReference type="PROSITE" id="PS51117"/>
    </source>
</evidence>
<dbReference type="SMART" id="SM01411">
    <property type="entry name" value="Ephrin_rec_like"/>
    <property type="match status" value="3"/>
</dbReference>
<dbReference type="GO" id="GO:0032587">
    <property type="term" value="C:ruffle membrane"/>
    <property type="evidence" value="ECO:0007669"/>
    <property type="project" value="UniProtKB-SubCell"/>
</dbReference>
<evidence type="ECO:0000256" key="6">
    <source>
        <dbReference type="ARBA" id="ARBA00022490"/>
    </source>
</evidence>
<feature type="compositionally biased region" description="Low complexity" evidence="26">
    <location>
        <begin position="1662"/>
        <end position="1672"/>
    </location>
</feature>
<dbReference type="PROSITE" id="PS00022">
    <property type="entry name" value="EGF_1"/>
    <property type="match status" value="1"/>
</dbReference>
<feature type="disulfide bond" evidence="24">
    <location>
        <begin position="402"/>
        <end position="411"/>
    </location>
</feature>
<dbReference type="SUPFAM" id="SSF47473">
    <property type="entry name" value="EF-hand"/>
    <property type="match status" value="1"/>
</dbReference>